<organism evidence="1 2">
    <name type="scientific">Polarella glacialis</name>
    <name type="common">Dinoflagellate</name>
    <dbReference type="NCBI Taxonomy" id="89957"/>
    <lineage>
        <taxon>Eukaryota</taxon>
        <taxon>Sar</taxon>
        <taxon>Alveolata</taxon>
        <taxon>Dinophyceae</taxon>
        <taxon>Suessiales</taxon>
        <taxon>Suessiaceae</taxon>
        <taxon>Polarella</taxon>
    </lineage>
</organism>
<keyword evidence="2" id="KW-1185">Reference proteome</keyword>
<protein>
    <submittedName>
        <fullName evidence="1">Uncharacterized protein</fullName>
    </submittedName>
</protein>
<dbReference type="Proteomes" id="UP000654075">
    <property type="component" value="Unassembled WGS sequence"/>
</dbReference>
<accession>A0A813H6B5</accession>
<gene>
    <name evidence="1" type="ORF">PGLA1383_LOCUS49213</name>
</gene>
<dbReference type="EMBL" id="CAJNNV010030715">
    <property type="protein sequence ID" value="CAE8633304.1"/>
    <property type="molecule type" value="Genomic_DNA"/>
</dbReference>
<evidence type="ECO:0000313" key="2">
    <source>
        <dbReference type="Proteomes" id="UP000654075"/>
    </source>
</evidence>
<name>A0A813H6B5_POLGL</name>
<comment type="caution">
    <text evidence="1">The sequence shown here is derived from an EMBL/GenBank/DDBJ whole genome shotgun (WGS) entry which is preliminary data.</text>
</comment>
<reference evidence="1" key="1">
    <citation type="submission" date="2021-02" db="EMBL/GenBank/DDBJ databases">
        <authorList>
            <person name="Dougan E. K."/>
            <person name="Rhodes N."/>
            <person name="Thang M."/>
            <person name="Chan C."/>
        </authorList>
    </citation>
    <scope>NUCLEOTIDE SEQUENCE</scope>
</reference>
<sequence>MGGAHSVYVMVAVNLYAVGQSMFSSRSLNLTAVLNSAHLKLSGVPIEGAGVVWEFFAGSAVWTKALAKRGYAYLTPIEITDCRHFDLLNYLFVEKCILILRAKLVDAAHFGTPCSSLSIAITPPRRNAEYQLGVPDLVGVAAAKVRDGNALSAVAAQLIGVCDECGVAVTDENPATSWHWKLPVIIALSARALAFEALLCYCAYGTLWRKQTRIRGNRIWVERLAAKSPGCLSHQPLRGSTFHEGRWKPWTAVASSYPSRLVSCWSKLIADNVDVSGEKKQQCEQLLHACRNDVQSTESGLTPLPGANLNLVGLGNDRLLTVGRVSRYSHIDDHLT</sequence>
<evidence type="ECO:0000313" key="1">
    <source>
        <dbReference type="EMBL" id="CAE8633304.1"/>
    </source>
</evidence>
<proteinExistence type="predicted"/>
<dbReference type="AlphaFoldDB" id="A0A813H6B5"/>